<dbReference type="Gene3D" id="3.40.50.10330">
    <property type="entry name" value="Probable inorganic polyphosphate/atp-NAD kinase, domain 1"/>
    <property type="match status" value="1"/>
</dbReference>
<reference evidence="11" key="1">
    <citation type="submission" date="2021-06" db="EMBL/GenBank/DDBJ databases">
        <title>Sequencing of actinobacteria type strains.</title>
        <authorList>
            <person name="Nguyen G.-S."/>
            <person name="Wentzel A."/>
        </authorList>
    </citation>
    <scope>NUCLEOTIDE SEQUENCE</scope>
    <source>
        <strain evidence="11">P38-E01</strain>
    </source>
</reference>
<feature type="region of interest" description="Disordered" evidence="9">
    <location>
        <begin position="1"/>
        <end position="44"/>
    </location>
</feature>
<dbReference type="Pfam" id="PF19279">
    <property type="entry name" value="YegS_C"/>
    <property type="match status" value="1"/>
</dbReference>
<feature type="compositionally biased region" description="Gly residues" evidence="9">
    <location>
        <begin position="30"/>
        <end position="44"/>
    </location>
</feature>
<evidence type="ECO:0000256" key="8">
    <source>
        <dbReference type="ARBA" id="ARBA00023264"/>
    </source>
</evidence>
<proteinExistence type="inferred from homology"/>
<dbReference type="RefSeq" id="WP_211042225.1">
    <property type="nucleotide sequence ID" value="NZ_JAELVF020000001.1"/>
</dbReference>
<keyword evidence="7" id="KW-0443">Lipid metabolism</keyword>
<organism evidence="11 12">
    <name type="scientific">Streptomyces tardus</name>
    <dbReference type="NCBI Taxonomy" id="2780544"/>
    <lineage>
        <taxon>Bacteria</taxon>
        <taxon>Bacillati</taxon>
        <taxon>Actinomycetota</taxon>
        <taxon>Actinomycetes</taxon>
        <taxon>Kitasatosporales</taxon>
        <taxon>Streptomycetaceae</taxon>
        <taxon>Streptomyces</taxon>
    </lineage>
</organism>
<keyword evidence="7" id="KW-0594">Phospholipid biosynthesis</keyword>
<evidence type="ECO:0000256" key="2">
    <source>
        <dbReference type="ARBA" id="ARBA00005983"/>
    </source>
</evidence>
<dbReference type="GO" id="GO:0005524">
    <property type="term" value="F:ATP binding"/>
    <property type="evidence" value="ECO:0007669"/>
    <property type="project" value="UniProtKB-KW"/>
</dbReference>
<dbReference type="InterPro" id="IPR050187">
    <property type="entry name" value="Lipid_Phosphate_FormReg"/>
</dbReference>
<dbReference type="PANTHER" id="PTHR12358:SF106">
    <property type="entry name" value="LIPID KINASE YEGS"/>
    <property type="match status" value="1"/>
</dbReference>
<dbReference type="AlphaFoldDB" id="A0A949JDJ7"/>
<evidence type="ECO:0000256" key="3">
    <source>
        <dbReference type="ARBA" id="ARBA00022679"/>
    </source>
</evidence>
<evidence type="ECO:0000256" key="7">
    <source>
        <dbReference type="ARBA" id="ARBA00023209"/>
    </source>
</evidence>
<dbReference type="InterPro" id="IPR045540">
    <property type="entry name" value="YegS/DAGK_C"/>
</dbReference>
<evidence type="ECO:0000256" key="1">
    <source>
        <dbReference type="ARBA" id="ARBA00001946"/>
    </source>
</evidence>
<dbReference type="EMBL" id="JAELVF020000001">
    <property type="protein sequence ID" value="MBU7598103.1"/>
    <property type="molecule type" value="Genomic_DNA"/>
</dbReference>
<gene>
    <name evidence="11" type="ORF">JGS22_010885</name>
</gene>
<dbReference type="GO" id="GO:0008654">
    <property type="term" value="P:phospholipid biosynthetic process"/>
    <property type="evidence" value="ECO:0007669"/>
    <property type="project" value="UniProtKB-KW"/>
</dbReference>
<keyword evidence="8" id="KW-1208">Phospholipid metabolism</keyword>
<accession>A0A949JDJ7</accession>
<evidence type="ECO:0000259" key="10">
    <source>
        <dbReference type="PROSITE" id="PS50146"/>
    </source>
</evidence>
<evidence type="ECO:0000256" key="6">
    <source>
        <dbReference type="ARBA" id="ARBA00022840"/>
    </source>
</evidence>
<protein>
    <submittedName>
        <fullName evidence="11">Diacylglycerol kinase family lipid kinase</fullName>
    </submittedName>
</protein>
<dbReference type="InterPro" id="IPR017438">
    <property type="entry name" value="ATP-NAD_kinase_N"/>
</dbReference>
<evidence type="ECO:0000256" key="9">
    <source>
        <dbReference type="SAM" id="MobiDB-lite"/>
    </source>
</evidence>
<comment type="caution">
    <text evidence="11">The sequence shown here is derived from an EMBL/GenBank/DDBJ whole genome shotgun (WGS) entry which is preliminary data.</text>
</comment>
<dbReference type="Proteomes" id="UP000694501">
    <property type="component" value="Unassembled WGS sequence"/>
</dbReference>
<evidence type="ECO:0000313" key="11">
    <source>
        <dbReference type="EMBL" id="MBU7598103.1"/>
    </source>
</evidence>
<dbReference type="PANTHER" id="PTHR12358">
    <property type="entry name" value="SPHINGOSINE KINASE"/>
    <property type="match status" value="1"/>
</dbReference>
<evidence type="ECO:0000256" key="5">
    <source>
        <dbReference type="ARBA" id="ARBA00022777"/>
    </source>
</evidence>
<keyword evidence="6" id="KW-0067">ATP-binding</keyword>
<dbReference type="GO" id="GO:0004143">
    <property type="term" value="F:ATP-dependent diacylglycerol kinase activity"/>
    <property type="evidence" value="ECO:0007669"/>
    <property type="project" value="TreeGrafter"/>
</dbReference>
<dbReference type="GO" id="GO:0005886">
    <property type="term" value="C:plasma membrane"/>
    <property type="evidence" value="ECO:0007669"/>
    <property type="project" value="TreeGrafter"/>
</dbReference>
<feature type="domain" description="DAGKc" evidence="10">
    <location>
        <begin position="46"/>
        <end position="177"/>
    </location>
</feature>
<dbReference type="Gene3D" id="2.60.200.40">
    <property type="match status" value="1"/>
</dbReference>
<comment type="similarity">
    <text evidence="2">Belongs to the diacylglycerol/lipid kinase family.</text>
</comment>
<evidence type="ECO:0000256" key="4">
    <source>
        <dbReference type="ARBA" id="ARBA00022741"/>
    </source>
</evidence>
<keyword evidence="4" id="KW-0547">Nucleotide-binding</keyword>
<feature type="compositionally biased region" description="Gly residues" evidence="9">
    <location>
        <begin position="9"/>
        <end position="20"/>
    </location>
</feature>
<dbReference type="Pfam" id="PF00781">
    <property type="entry name" value="DAGK_cat"/>
    <property type="match status" value="1"/>
</dbReference>
<evidence type="ECO:0000313" key="12">
    <source>
        <dbReference type="Proteomes" id="UP000694501"/>
    </source>
</evidence>
<keyword evidence="3" id="KW-0808">Transferase</keyword>
<dbReference type="InterPro" id="IPR001206">
    <property type="entry name" value="Diacylglycerol_kinase_cat_dom"/>
</dbReference>
<dbReference type="InterPro" id="IPR016064">
    <property type="entry name" value="NAD/diacylglycerol_kinase_sf"/>
</dbReference>
<keyword evidence="12" id="KW-1185">Reference proteome</keyword>
<keyword evidence="5 11" id="KW-0418">Kinase</keyword>
<dbReference type="SUPFAM" id="SSF111331">
    <property type="entry name" value="NAD kinase/diacylglycerol kinase-like"/>
    <property type="match status" value="1"/>
</dbReference>
<comment type="cofactor">
    <cofactor evidence="1">
        <name>Mg(2+)</name>
        <dbReference type="ChEBI" id="CHEBI:18420"/>
    </cofactor>
</comment>
<name>A0A949JDJ7_9ACTN</name>
<keyword evidence="7" id="KW-0444">Lipid biosynthesis</keyword>
<sequence length="339" mass="34545">MSPADTGPTGQGGTDAGGADAGPDTDAGPEAGGGTGAGAGAGGGAGTARTFTALVNPISGGGTAWQFWQPVAERLTAAGATVHSVRTTGREDAVERAERAAAQGHIVVAVGGDGLVRDVAEGVVASAGVLAIAPAGRGNDLAKTLGVPRETAALAELLLRAAPRALDVAEVNGVIAPGNVYVGIDSMATRIINDNRWMPGLLLYRLAPVRAIMKWRAVRYELVVDGEPRRLTGHTVIVANSGAYGHGLRIVPSAVPDDGELDLLTVGDGPRHQVVRFMNKVKDGTHVDRPEVTVGRVRTVTIDADRPVPVCVDGDEVTTLPAEVTIRPGALNCLVPDGS</sequence>
<dbReference type="PROSITE" id="PS50146">
    <property type="entry name" value="DAGK"/>
    <property type="match status" value="1"/>
</dbReference>